<accession>A0ABV0BCY1</accession>
<evidence type="ECO:0000256" key="1">
    <source>
        <dbReference type="SAM" id="MobiDB-lite"/>
    </source>
</evidence>
<organism evidence="3 4">
    <name type="scientific">Sphingomonas rustica</name>
    <dbReference type="NCBI Taxonomy" id="3103142"/>
    <lineage>
        <taxon>Bacteria</taxon>
        <taxon>Pseudomonadati</taxon>
        <taxon>Pseudomonadota</taxon>
        <taxon>Alphaproteobacteria</taxon>
        <taxon>Sphingomonadales</taxon>
        <taxon>Sphingomonadaceae</taxon>
        <taxon>Sphingomonas</taxon>
    </lineage>
</organism>
<reference evidence="3 4" key="1">
    <citation type="submission" date="2024-05" db="EMBL/GenBank/DDBJ databases">
        <title>Sphingomonas sp. HF-S3 16S ribosomal RNA gene Genome sequencing and assembly.</title>
        <authorList>
            <person name="Lee H."/>
        </authorList>
    </citation>
    <scope>NUCLEOTIDE SEQUENCE [LARGE SCALE GENOMIC DNA]</scope>
    <source>
        <strain evidence="3 4">HF-S3</strain>
    </source>
</reference>
<feature type="transmembrane region" description="Helical" evidence="2">
    <location>
        <begin position="147"/>
        <end position="171"/>
    </location>
</feature>
<gene>
    <name evidence="3" type="ORF">TPR58_13785</name>
</gene>
<evidence type="ECO:0000313" key="3">
    <source>
        <dbReference type="EMBL" id="MEN3748242.1"/>
    </source>
</evidence>
<feature type="transmembrane region" description="Helical" evidence="2">
    <location>
        <begin position="79"/>
        <end position="97"/>
    </location>
</feature>
<feature type="region of interest" description="Disordered" evidence="1">
    <location>
        <begin position="112"/>
        <end position="138"/>
    </location>
</feature>
<keyword evidence="2" id="KW-1133">Transmembrane helix</keyword>
<comment type="caution">
    <text evidence="3">The sequence shown here is derived from an EMBL/GenBank/DDBJ whole genome shotgun (WGS) entry which is preliminary data.</text>
</comment>
<feature type="transmembrane region" description="Helical" evidence="2">
    <location>
        <begin position="177"/>
        <end position="197"/>
    </location>
</feature>
<dbReference type="EMBL" id="JBDIZK010000008">
    <property type="protein sequence ID" value="MEN3748242.1"/>
    <property type="molecule type" value="Genomic_DNA"/>
</dbReference>
<dbReference type="RefSeq" id="WP_346247260.1">
    <property type="nucleotide sequence ID" value="NZ_JBDIZK010000008.1"/>
</dbReference>
<keyword evidence="4" id="KW-1185">Reference proteome</keyword>
<protein>
    <submittedName>
        <fullName evidence="3">Uncharacterized protein</fullName>
    </submittedName>
</protein>
<name>A0ABV0BCY1_9SPHN</name>
<evidence type="ECO:0000256" key="2">
    <source>
        <dbReference type="SAM" id="Phobius"/>
    </source>
</evidence>
<keyword evidence="2" id="KW-0812">Transmembrane</keyword>
<sequence>MGFISILGTFMAMQFEPHADGYAYRVNGKGAALPVTTAERDRYVRRAGWSFLFHTAAFMLCVVAAAMVTAAWFPEGDEAGGFVLMGGLLILIVFALYRSLRWGMRAPARDFADRTPVSPARPQPRRAPQRPAGGAAPRPPARPAGCLFLIGFALVELIAGIGAAVLAYNALIGRNQGTALLAGLIAGLGVVLLIEWWSGRRVLTRLFDILSEIP</sequence>
<proteinExistence type="predicted"/>
<feature type="transmembrane region" description="Helical" evidence="2">
    <location>
        <begin position="51"/>
        <end position="73"/>
    </location>
</feature>
<evidence type="ECO:0000313" key="4">
    <source>
        <dbReference type="Proteomes" id="UP001427805"/>
    </source>
</evidence>
<keyword evidence="2" id="KW-0472">Membrane</keyword>
<dbReference type="Proteomes" id="UP001427805">
    <property type="component" value="Unassembled WGS sequence"/>
</dbReference>